<dbReference type="GO" id="GO:0097347">
    <property type="term" value="C:TAM protein secretion complex"/>
    <property type="evidence" value="ECO:0007669"/>
    <property type="project" value="TreeGrafter"/>
</dbReference>
<gene>
    <name evidence="7" type="ORF">HXL70_00895</name>
</gene>
<evidence type="ECO:0000313" key="7">
    <source>
        <dbReference type="EMBL" id="MBF1128595.1"/>
    </source>
</evidence>
<accession>A0A930FNW7</accession>
<keyword evidence="3 5" id="KW-1133">Transmembrane helix</keyword>
<organism evidence="7 8">
    <name type="scientific">Dialister invisus</name>
    <dbReference type="NCBI Taxonomy" id="218538"/>
    <lineage>
        <taxon>Bacteria</taxon>
        <taxon>Bacillati</taxon>
        <taxon>Bacillota</taxon>
        <taxon>Negativicutes</taxon>
        <taxon>Veillonellales</taxon>
        <taxon>Veillonellaceae</taxon>
        <taxon>Dialister</taxon>
    </lineage>
</organism>
<dbReference type="GO" id="GO:0009306">
    <property type="term" value="P:protein secretion"/>
    <property type="evidence" value="ECO:0007669"/>
    <property type="project" value="InterPro"/>
</dbReference>
<reference evidence="7" key="1">
    <citation type="submission" date="2020-04" db="EMBL/GenBank/DDBJ databases">
        <title>Deep metagenomics examines the oral microbiome during advanced dental caries in children, revealing novel taxa and co-occurrences with host molecules.</title>
        <authorList>
            <person name="Baker J.L."/>
            <person name="Morton J.T."/>
            <person name="Dinis M."/>
            <person name="Alvarez R."/>
            <person name="Tran N.C."/>
            <person name="Knight R."/>
            <person name="Edlund A."/>
        </authorList>
    </citation>
    <scope>NUCLEOTIDE SEQUENCE</scope>
    <source>
        <strain evidence="7">JCVI_32_bin.14</strain>
    </source>
</reference>
<feature type="transmembrane region" description="Helical" evidence="5">
    <location>
        <begin position="7"/>
        <end position="27"/>
    </location>
</feature>
<evidence type="ECO:0000259" key="6">
    <source>
        <dbReference type="Pfam" id="PF04357"/>
    </source>
</evidence>
<evidence type="ECO:0000256" key="5">
    <source>
        <dbReference type="SAM" id="Phobius"/>
    </source>
</evidence>
<evidence type="ECO:0000256" key="1">
    <source>
        <dbReference type="ARBA" id="ARBA00004167"/>
    </source>
</evidence>
<dbReference type="Pfam" id="PF04357">
    <property type="entry name" value="TamB"/>
    <property type="match status" value="1"/>
</dbReference>
<dbReference type="Proteomes" id="UP000757890">
    <property type="component" value="Unassembled WGS sequence"/>
</dbReference>
<comment type="subcellular location">
    <subcellularLocation>
        <location evidence="1">Membrane</location>
        <topology evidence="1">Single-pass membrane protein</topology>
    </subcellularLocation>
</comment>
<dbReference type="GO" id="GO:0005886">
    <property type="term" value="C:plasma membrane"/>
    <property type="evidence" value="ECO:0007669"/>
    <property type="project" value="InterPro"/>
</dbReference>
<evidence type="ECO:0000313" key="8">
    <source>
        <dbReference type="Proteomes" id="UP000757890"/>
    </source>
</evidence>
<evidence type="ECO:0000256" key="2">
    <source>
        <dbReference type="ARBA" id="ARBA00022692"/>
    </source>
</evidence>
<sequence>MNDKIKWWLNGIGAIIFLALAVVYLLIRPIVVQNLEPVIQDAVKEKINGTLVWRTMDLDPRYNLSFDFVELKDKEGKDVLKSANVTISWSAGALYNYLMHDGDLLNVVSGITMEEPMMTVRERKDGQWNVQELVKHSADESAGEFHGSVALKNGNLKVETQTGDIYTFERVECDLTRGGDEKIKGTLAGEFLKVPFDGDLSYTDENNFEGNIQTEPASLQFLKPLIEKMPGAVYSFDIRNGMGEVTGARIWRSDGVLSYHVKGRLDQTAVSYENYALTDVAAFFDICDGVLQIENFSGKVNGQIIAGSGAMNWKGEDPLISGNVNFSYLDASKVILTEDVKGYATGNVHIGGSLSNPVLAGKISVKDVCYRNVLIQDGSAAFDYGERTLALSSLIIHMAGGTVTGKGKYSFSTGDFNGEITAEDISAGDIPLGYDLSGIINGSVIAQGNYFDGSMTLYSATAAGKGQNISYNGNSASFITGEGIYKNGRWTSTFTGDGVEVNGLCADSIAGEIAAHDDTYEISYLNGQSGEGIFSINGIYAADDMSIRAVGTNLDMAQFSEFVDINLAGRTSFDMRITGSESLPSFTGEIHARDGHIYNAAFDTIDGHLTGAEDSLRIDSLVWKNGEGSHHIKGTVGLETPHELNLRIESEKIRIESILKMAGMSYPVTGWVENTVNVTGTSEKPSVSGDFLAWDGSVAGQLFQSVSGKYSYDDGKITIQDGLAYIYDGTALINGSIIGDTLNMDVTLTDIDVGELLPDKGFNGKATLKGHVSGTTDNPAFTGMAQSREIQIGKGRLGSLSAGIQYENHILSVSDGDFHQGGGAFNWKGLYNEESGIIAGDLEFHDWDISEVVRFWGLPISNISGTVNGGMSLSGTMEDPNITFRAKVNGGQLANAVLGEGDIDFSYINHALSIRKLYIPVGEGILAAQGGMSSNGDFDIQAAASNMDISWIPRVTEKENITLDGKMTAAVDLKGTKENPQIDFSVGIDHPVYNGYAFDDISFMGNTEGDVIYISQALARRNPYKASMKGSIPVNVLTRVPSANAAPLDLDINLDHADMNALALFFNPVTSAEGPIKGYVKVSGAWDDPELRGYVSVKNGRIELLTLHDPIFPLNMDVKFDGKSATVEGNAIFGTGKSSVKGGLEWDRGAIIAYNGEAHLHAPDIHSDYYKGSLDADFGLGEVMDVPGIEGNIHVHDALVEFPLTLLSDSGSSSIPALIKLEVLVGDNVRAKSSSLYDLRLTGNIEAEGPVSAPAVIGKVNVEKGTVKVNMTEFNISSGYAAWNGEQGNILPAIHMKGTTKVGSYNITAEMDGIPGNLKTEFHSEPYLNDSQILMLLTLHANPEGDNTEAIKGALFNAGLTMVLGNSVQDFFKETIGLDMISITSSLTDYYDSRTVNNDNYYYIKIGKYLFNDFMLTATTGVNNNQTSIGFHYDLNSHIGISSWYNNEHDSYIGTDWKFKF</sequence>
<proteinExistence type="predicted"/>
<dbReference type="PANTHER" id="PTHR36985">
    <property type="entry name" value="TRANSLOCATION AND ASSEMBLY MODULE SUBUNIT TAMB"/>
    <property type="match status" value="1"/>
</dbReference>
<evidence type="ECO:0000256" key="4">
    <source>
        <dbReference type="ARBA" id="ARBA00023136"/>
    </source>
</evidence>
<dbReference type="EMBL" id="JABZMK010000001">
    <property type="protein sequence ID" value="MBF1128595.1"/>
    <property type="molecule type" value="Genomic_DNA"/>
</dbReference>
<dbReference type="InterPro" id="IPR007452">
    <property type="entry name" value="TamB_C"/>
</dbReference>
<evidence type="ECO:0000256" key="3">
    <source>
        <dbReference type="ARBA" id="ARBA00022989"/>
    </source>
</evidence>
<name>A0A930FNW7_9FIRM</name>
<keyword evidence="2 5" id="KW-0812">Transmembrane</keyword>
<feature type="domain" description="Translocation and assembly module TamB C-terminal" evidence="6">
    <location>
        <begin position="1216"/>
        <end position="1461"/>
    </location>
</feature>
<protein>
    <submittedName>
        <fullName evidence="7">Translocation/assembly module TamB domain-containing protein</fullName>
    </submittedName>
</protein>
<keyword evidence="4 5" id="KW-0472">Membrane</keyword>
<comment type="caution">
    <text evidence="7">The sequence shown here is derived from an EMBL/GenBank/DDBJ whole genome shotgun (WGS) entry which is preliminary data.</text>
</comment>
<dbReference type="PANTHER" id="PTHR36985:SF1">
    <property type="entry name" value="TRANSLOCATION AND ASSEMBLY MODULE SUBUNIT TAMB"/>
    <property type="match status" value="1"/>
</dbReference>